<evidence type="ECO:0000256" key="12">
    <source>
        <dbReference type="ARBA" id="ARBA00023170"/>
    </source>
</evidence>
<accession>A0A1V9EFF8</accession>
<dbReference type="Pfam" id="PF13715">
    <property type="entry name" value="CarbopepD_reg_2"/>
    <property type="match status" value="1"/>
</dbReference>
<evidence type="ECO:0000259" key="18">
    <source>
        <dbReference type="Pfam" id="PF07715"/>
    </source>
</evidence>
<dbReference type="GO" id="GO:0038023">
    <property type="term" value="F:signaling receptor activity"/>
    <property type="evidence" value="ECO:0007669"/>
    <property type="project" value="InterPro"/>
</dbReference>
<feature type="signal peptide" evidence="16">
    <location>
        <begin position="1"/>
        <end position="29"/>
    </location>
</feature>
<reference evidence="20" key="1">
    <citation type="submission" date="2016-04" db="EMBL/GenBank/DDBJ databases">
        <authorList>
            <person name="Chen L."/>
            <person name="Zhuang W."/>
            <person name="Wang G."/>
        </authorList>
    </citation>
    <scope>NUCLEOTIDE SEQUENCE [LARGE SCALE GENOMIC DNA]</scope>
    <source>
        <strain evidence="20">17621</strain>
    </source>
</reference>
<dbReference type="InterPro" id="IPR039426">
    <property type="entry name" value="TonB-dep_rcpt-like"/>
</dbReference>
<evidence type="ECO:0000256" key="1">
    <source>
        <dbReference type="ARBA" id="ARBA00004571"/>
    </source>
</evidence>
<name>A0A1V9EFF8_9BACT</name>
<organism evidence="19 20">
    <name type="scientific">Niastella yeongjuensis</name>
    <dbReference type="NCBI Taxonomy" id="354355"/>
    <lineage>
        <taxon>Bacteria</taxon>
        <taxon>Pseudomonadati</taxon>
        <taxon>Bacteroidota</taxon>
        <taxon>Chitinophagia</taxon>
        <taxon>Chitinophagales</taxon>
        <taxon>Chitinophagaceae</taxon>
        <taxon>Niastella</taxon>
    </lineage>
</organism>
<keyword evidence="8" id="KW-0408">Iron</keyword>
<keyword evidence="4 14" id="KW-1134">Transmembrane beta strand</keyword>
<dbReference type="GO" id="GO:0009279">
    <property type="term" value="C:cell outer membrane"/>
    <property type="evidence" value="ECO:0007669"/>
    <property type="project" value="UniProtKB-SubCell"/>
</dbReference>
<dbReference type="Gene3D" id="2.60.40.1120">
    <property type="entry name" value="Carboxypeptidase-like, regulatory domain"/>
    <property type="match status" value="1"/>
</dbReference>
<evidence type="ECO:0000256" key="16">
    <source>
        <dbReference type="SAM" id="SignalP"/>
    </source>
</evidence>
<dbReference type="STRING" id="354355.SAMN05660816_05978"/>
<evidence type="ECO:0000256" key="9">
    <source>
        <dbReference type="ARBA" id="ARBA00023065"/>
    </source>
</evidence>
<dbReference type="SUPFAM" id="SSF49464">
    <property type="entry name" value="Carboxypeptidase regulatory domain-like"/>
    <property type="match status" value="1"/>
</dbReference>
<dbReference type="Gene3D" id="2.40.170.20">
    <property type="entry name" value="TonB-dependent receptor, beta-barrel domain"/>
    <property type="match status" value="1"/>
</dbReference>
<evidence type="ECO:0000256" key="2">
    <source>
        <dbReference type="ARBA" id="ARBA00009810"/>
    </source>
</evidence>
<evidence type="ECO:0000256" key="4">
    <source>
        <dbReference type="ARBA" id="ARBA00022452"/>
    </source>
</evidence>
<comment type="caution">
    <text evidence="19">The sequence shown here is derived from an EMBL/GenBank/DDBJ whole genome shotgun (WGS) entry which is preliminary data.</text>
</comment>
<dbReference type="Pfam" id="PF07715">
    <property type="entry name" value="Plug"/>
    <property type="match status" value="1"/>
</dbReference>
<protein>
    <submittedName>
        <fullName evidence="19">TonB-dependent receptor</fullName>
    </submittedName>
</protein>
<dbReference type="Pfam" id="PF00593">
    <property type="entry name" value="TonB_dep_Rec_b-barrel"/>
    <property type="match status" value="1"/>
</dbReference>
<evidence type="ECO:0000256" key="14">
    <source>
        <dbReference type="PROSITE-ProRule" id="PRU01360"/>
    </source>
</evidence>
<feature type="chain" id="PRO_5010710537" evidence="16">
    <location>
        <begin position="30"/>
        <end position="809"/>
    </location>
</feature>
<dbReference type="PANTHER" id="PTHR32552:SF68">
    <property type="entry name" value="FERRICHROME OUTER MEMBRANE TRANSPORTER_PHAGE RECEPTOR"/>
    <property type="match status" value="1"/>
</dbReference>
<dbReference type="PROSITE" id="PS52016">
    <property type="entry name" value="TONB_DEPENDENT_REC_3"/>
    <property type="match status" value="1"/>
</dbReference>
<evidence type="ECO:0000256" key="10">
    <source>
        <dbReference type="ARBA" id="ARBA00023077"/>
    </source>
</evidence>
<keyword evidence="7 16" id="KW-0732">Signal</keyword>
<evidence type="ECO:0000256" key="5">
    <source>
        <dbReference type="ARBA" id="ARBA00022496"/>
    </source>
</evidence>
<keyword evidence="11 14" id="KW-0472">Membrane</keyword>
<dbReference type="Gene3D" id="2.170.130.10">
    <property type="entry name" value="TonB-dependent receptor, plug domain"/>
    <property type="match status" value="1"/>
</dbReference>
<dbReference type="CDD" id="cd01347">
    <property type="entry name" value="ligand_gated_channel"/>
    <property type="match status" value="1"/>
</dbReference>
<dbReference type="NCBIfam" id="TIGR01783">
    <property type="entry name" value="TonB-siderophor"/>
    <property type="match status" value="1"/>
</dbReference>
<keyword evidence="12 19" id="KW-0675">Receptor</keyword>
<evidence type="ECO:0000256" key="8">
    <source>
        <dbReference type="ARBA" id="ARBA00023004"/>
    </source>
</evidence>
<dbReference type="EMBL" id="LVXG01000034">
    <property type="protein sequence ID" value="OQP44802.1"/>
    <property type="molecule type" value="Genomic_DNA"/>
</dbReference>
<evidence type="ECO:0000256" key="15">
    <source>
        <dbReference type="RuleBase" id="RU003357"/>
    </source>
</evidence>
<gene>
    <name evidence="19" type="ORF">A4H97_10595</name>
</gene>
<keyword evidence="3 14" id="KW-0813">Transport</keyword>
<keyword evidence="10 15" id="KW-0798">TonB box</keyword>
<dbReference type="OrthoDB" id="9758472at2"/>
<evidence type="ECO:0000256" key="7">
    <source>
        <dbReference type="ARBA" id="ARBA00022729"/>
    </source>
</evidence>
<dbReference type="RefSeq" id="WP_081202855.1">
    <property type="nucleotide sequence ID" value="NZ_FOCZ01000016.1"/>
</dbReference>
<dbReference type="InterPro" id="IPR037066">
    <property type="entry name" value="Plug_dom_sf"/>
</dbReference>
<dbReference type="SUPFAM" id="SSF56935">
    <property type="entry name" value="Porins"/>
    <property type="match status" value="1"/>
</dbReference>
<evidence type="ECO:0000256" key="13">
    <source>
        <dbReference type="ARBA" id="ARBA00023237"/>
    </source>
</evidence>
<keyword evidence="20" id="KW-1185">Reference proteome</keyword>
<evidence type="ECO:0000259" key="17">
    <source>
        <dbReference type="Pfam" id="PF00593"/>
    </source>
</evidence>
<comment type="subcellular location">
    <subcellularLocation>
        <location evidence="1 14">Cell outer membrane</location>
        <topology evidence="1 14">Multi-pass membrane protein</topology>
    </subcellularLocation>
</comment>
<dbReference type="Proteomes" id="UP000192610">
    <property type="component" value="Unassembled WGS sequence"/>
</dbReference>
<keyword evidence="6 14" id="KW-0812">Transmembrane</keyword>
<evidence type="ECO:0000256" key="11">
    <source>
        <dbReference type="ARBA" id="ARBA00023136"/>
    </source>
</evidence>
<dbReference type="AlphaFoldDB" id="A0A1V9EFF8"/>
<keyword evidence="13 14" id="KW-0998">Cell outer membrane</keyword>
<dbReference type="InterPro" id="IPR000531">
    <property type="entry name" value="Beta-barrel_TonB"/>
</dbReference>
<comment type="similarity">
    <text evidence="2 14 15">Belongs to the TonB-dependent receptor family.</text>
</comment>
<dbReference type="PANTHER" id="PTHR32552">
    <property type="entry name" value="FERRICHROME IRON RECEPTOR-RELATED"/>
    <property type="match status" value="1"/>
</dbReference>
<evidence type="ECO:0000313" key="20">
    <source>
        <dbReference type="Proteomes" id="UP000192610"/>
    </source>
</evidence>
<dbReference type="InterPro" id="IPR008969">
    <property type="entry name" value="CarboxyPept-like_regulatory"/>
</dbReference>
<proteinExistence type="inferred from homology"/>
<dbReference type="InterPro" id="IPR036942">
    <property type="entry name" value="Beta-barrel_TonB_sf"/>
</dbReference>
<feature type="domain" description="TonB-dependent receptor-like beta-barrel" evidence="17">
    <location>
        <begin position="338"/>
        <end position="783"/>
    </location>
</feature>
<keyword evidence="9" id="KW-0406">Ion transport</keyword>
<keyword evidence="5" id="KW-0410">Iron transport</keyword>
<dbReference type="GO" id="GO:0015344">
    <property type="term" value="F:siderophore uptake transmembrane transporter activity"/>
    <property type="evidence" value="ECO:0007669"/>
    <property type="project" value="TreeGrafter"/>
</dbReference>
<evidence type="ECO:0000313" key="19">
    <source>
        <dbReference type="EMBL" id="OQP44802.1"/>
    </source>
</evidence>
<evidence type="ECO:0000256" key="6">
    <source>
        <dbReference type="ARBA" id="ARBA00022692"/>
    </source>
</evidence>
<evidence type="ECO:0000256" key="3">
    <source>
        <dbReference type="ARBA" id="ARBA00022448"/>
    </source>
</evidence>
<dbReference type="GO" id="GO:0015891">
    <property type="term" value="P:siderophore transport"/>
    <property type="evidence" value="ECO:0007669"/>
    <property type="project" value="InterPro"/>
</dbReference>
<sequence>MRPISIGQFIFSALVLVFFLMITVQPAAAQSAALDASANRGTVPVTADPDPAGSIKGVVTTSDGKPAADVTIVISGTKKFALTDGDGKFAFRHLQPGEYLLEVSLVGYETIKQQVTITGSQALSLTIRLNAAQKMLDELTVTGVYNKFNKKETEDVARLPLKNLENPQSYTVVTREIMQEQQITDYVSIFKNIPGAGIPIVYNQGRTSMFARGFMTDNLIRNSVSGFVYTNIDPANLQRVEAIKGPSGTLFNSSMISFGGLFNRVTKKPVDRNFTELSYSAASFDLNRLTMDFNRVLDTAHNTLFRLNAAVGTQQSFQDAGFSRNLMVAPSFSYKVNDRLSLLLDVEASTFNATSPIRFTPSTKGKITNIKDLGIDYKKSFTNNSLDYKTQQLNVFGQVNYQLSEGWRSQTNYTRTYSATKGYVTQLIGYGKTDDSLQQQAQIEDFPYNGTEIQQNFIGDTRIGNLRNRVVIGVDVFNQKSNRNTPTVNMTPINFLHPGAAYNNFNAAKIDSAAAHAAYQIYRTNIYTYGVYVSDVINITPQLNVMLSLRGDRFDNKGTYYPAQDSTAGAYTQNALSPKLGIVYELLPERLSLFGNYMNGFSNTGGADFNGVGFKPQQAYQWEGGIKLDLLGHRISSTISYYHIDVSNTTRDDIDHPGYSIQDGVQLSRGIEAEVIANPMPGFNVVAGYSYNDSRYTTANKNVEGLRPATAGPQTLANLWLSYRLISGKLRGLGAGFGGNYGSSQFQTNTTTFSFQIPSYTVLDATVFYDQQHYRLGVKVDNLTNERYWSYRLAPQMPIRVTADITIKF</sequence>
<dbReference type="InterPro" id="IPR012910">
    <property type="entry name" value="Plug_dom"/>
</dbReference>
<dbReference type="InterPro" id="IPR010105">
    <property type="entry name" value="TonB_sidphr_rcpt"/>
</dbReference>
<feature type="domain" description="TonB-dependent receptor plug" evidence="18">
    <location>
        <begin position="164"/>
        <end position="254"/>
    </location>
</feature>